<sequence length="175" mass="19076">MTMPAVLISARRAALRASAALFRILVVFSLLLFCWDALWRFAVQIAPASFWFEIDRVEILPPGDVVIVWRRSHVGDLPVVSVVELLGEDGSQPCASSGRRVIERDTDRAVVPIDRLLPDCRWDALPDGAYSLMVTASLPAGSATDKSITVRSENAVLVVNGTIVGTTRSSTRSEL</sequence>
<evidence type="ECO:0000313" key="2">
    <source>
        <dbReference type="Proteomes" id="UP001163223"/>
    </source>
</evidence>
<name>A0ACD4NJ93_9HYPH</name>
<accession>A0ACD4NJ93</accession>
<reference evidence="1" key="1">
    <citation type="submission" date="2022-11" db="EMBL/GenBank/DDBJ databases">
        <title>beta-Carotene-producing bacterium, Jeongeuplla avenae sp. nov., alleviates the salt stress of Arabidopsis seedlings.</title>
        <authorList>
            <person name="Jiang L."/>
            <person name="Lee J."/>
        </authorList>
    </citation>
    <scope>NUCLEOTIDE SEQUENCE</scope>
    <source>
        <strain evidence="1">DY_R2A_6</strain>
    </source>
</reference>
<keyword evidence="2" id="KW-1185">Reference proteome</keyword>
<dbReference type="Proteomes" id="UP001163223">
    <property type="component" value="Chromosome"/>
</dbReference>
<gene>
    <name evidence="1" type="ORF">OXU80_18430</name>
</gene>
<proteinExistence type="predicted"/>
<protein>
    <submittedName>
        <fullName evidence="1">Uncharacterized protein</fullName>
    </submittedName>
</protein>
<evidence type="ECO:0000313" key="1">
    <source>
        <dbReference type="EMBL" id="WAJ26828.1"/>
    </source>
</evidence>
<dbReference type="EMBL" id="CP113520">
    <property type="protein sequence ID" value="WAJ26828.1"/>
    <property type="molecule type" value="Genomic_DNA"/>
</dbReference>
<organism evidence="1 2">
    <name type="scientific">Antarcticirhabdus aurantiaca</name>
    <dbReference type="NCBI Taxonomy" id="2606717"/>
    <lineage>
        <taxon>Bacteria</taxon>
        <taxon>Pseudomonadati</taxon>
        <taxon>Pseudomonadota</taxon>
        <taxon>Alphaproteobacteria</taxon>
        <taxon>Hyphomicrobiales</taxon>
        <taxon>Aurantimonadaceae</taxon>
        <taxon>Antarcticirhabdus</taxon>
    </lineage>
</organism>